<dbReference type="Gene3D" id="3.40.50.11270">
    <property type="match status" value="1"/>
</dbReference>
<comment type="function">
    <text evidence="5">Catalyzes the conversion of 1-hydroxy-2-methyl-2-(E)-butenyl 4-diphosphate (HMBPP) into a mixture of isopentenyl diphosphate (IPP) and dimethylallyl diphosphate (DMAPP). Acts in the terminal step of the DOXP/MEP pathway for isoprenoid precursor biosynthesis.</text>
</comment>
<dbReference type="NCBIfam" id="NF002190">
    <property type="entry name" value="PRK01045.1-4"/>
    <property type="match status" value="1"/>
</dbReference>
<sequence length="320" mass="35368">MSLINQIAPVLEIYLANPRGFCAGVERAVKIVELALKKYGAPIYVRHEIVHNKYVVEQLQDAGAIFVEEVDEIPNGAVAIFSAHGVSKKVEDRAKFLDLHVIDATCPLVTKVHLQAQKFEREGSKIVLIGHAKHPEIEGTSGRVKQEVFIVSDVDDVEKIPFSRSDNIAYVTQTTLSLDDTKNIIEQLKTKYPKVKGPELNNICFATQNRQEAVKNLAKIVDTIFVIGAKNSSNSNRLRDIAESCGVQAYLLNDESEVDHNILKNTNRLGITAGASAPEILVGNLIQKIAQSRRIEVKNVDGIIETVKFKIPNLLKDADV</sequence>
<comment type="similarity">
    <text evidence="5">Belongs to the IspH family.</text>
</comment>
<feature type="binding site" evidence="5">
    <location>
        <position position="233"/>
    </location>
    <ligand>
        <name>dimethylallyl diphosphate</name>
        <dbReference type="ChEBI" id="CHEBI:57623"/>
    </ligand>
</feature>
<accession>A0ABZ0UM12</accession>
<feature type="binding site" evidence="5">
    <location>
        <position position="174"/>
    </location>
    <ligand>
        <name>(2E)-4-hydroxy-3-methylbut-2-enyl diphosphate</name>
        <dbReference type="ChEBI" id="CHEBI:128753"/>
    </ligand>
</feature>
<feature type="binding site" evidence="5">
    <location>
        <position position="232"/>
    </location>
    <ligand>
        <name>dimethylallyl diphosphate</name>
        <dbReference type="ChEBI" id="CHEBI:57623"/>
    </ligand>
</feature>
<dbReference type="InterPro" id="IPR003451">
    <property type="entry name" value="LytB/IspH"/>
</dbReference>
<evidence type="ECO:0000256" key="1">
    <source>
        <dbReference type="ARBA" id="ARBA00022485"/>
    </source>
</evidence>
<dbReference type="Proteomes" id="UP001327219">
    <property type="component" value="Chromosome"/>
</dbReference>
<feature type="binding site" evidence="5">
    <location>
        <position position="51"/>
    </location>
    <ligand>
        <name>dimethylallyl diphosphate</name>
        <dbReference type="ChEBI" id="CHEBI:57623"/>
    </ligand>
</feature>
<comment type="catalytic activity">
    <reaction evidence="5">
        <text>dimethylallyl diphosphate + 2 oxidized [2Fe-2S]-[ferredoxin] + H2O = (2E)-4-hydroxy-3-methylbut-2-enyl diphosphate + 2 reduced [2Fe-2S]-[ferredoxin] + 2 H(+)</text>
        <dbReference type="Rhea" id="RHEA:24825"/>
        <dbReference type="Rhea" id="RHEA-COMP:10000"/>
        <dbReference type="Rhea" id="RHEA-COMP:10001"/>
        <dbReference type="ChEBI" id="CHEBI:15377"/>
        <dbReference type="ChEBI" id="CHEBI:15378"/>
        <dbReference type="ChEBI" id="CHEBI:33737"/>
        <dbReference type="ChEBI" id="CHEBI:33738"/>
        <dbReference type="ChEBI" id="CHEBI:57623"/>
        <dbReference type="ChEBI" id="CHEBI:128753"/>
        <dbReference type="EC" id="1.17.7.4"/>
    </reaction>
</comment>
<comment type="catalytic activity">
    <reaction evidence="5">
        <text>isopentenyl diphosphate + 2 oxidized [2Fe-2S]-[ferredoxin] + H2O = (2E)-4-hydroxy-3-methylbut-2-enyl diphosphate + 2 reduced [2Fe-2S]-[ferredoxin] + 2 H(+)</text>
        <dbReference type="Rhea" id="RHEA:24488"/>
        <dbReference type="Rhea" id="RHEA-COMP:10000"/>
        <dbReference type="Rhea" id="RHEA-COMP:10001"/>
        <dbReference type="ChEBI" id="CHEBI:15377"/>
        <dbReference type="ChEBI" id="CHEBI:15378"/>
        <dbReference type="ChEBI" id="CHEBI:33737"/>
        <dbReference type="ChEBI" id="CHEBI:33738"/>
        <dbReference type="ChEBI" id="CHEBI:128753"/>
        <dbReference type="ChEBI" id="CHEBI:128769"/>
        <dbReference type="EC" id="1.17.7.4"/>
    </reaction>
</comment>
<dbReference type="EC" id="1.17.7.4" evidence="5"/>
<dbReference type="HAMAP" id="MF_00191">
    <property type="entry name" value="IspH"/>
    <property type="match status" value="1"/>
</dbReference>
<feature type="binding site" evidence="5">
    <location>
        <position position="234"/>
    </location>
    <ligand>
        <name>dimethylallyl diphosphate</name>
        <dbReference type="ChEBI" id="CHEBI:57623"/>
    </ligand>
</feature>
<dbReference type="Pfam" id="PF02401">
    <property type="entry name" value="LYTB"/>
    <property type="match status" value="1"/>
</dbReference>
<feature type="binding site" evidence="5">
    <location>
        <position position="51"/>
    </location>
    <ligand>
        <name>(2E)-4-hydroxy-3-methylbut-2-enyl diphosphate</name>
        <dbReference type="ChEBI" id="CHEBI:128753"/>
    </ligand>
</feature>
<name>A0ABZ0UM12_9RICK</name>
<evidence type="ECO:0000256" key="5">
    <source>
        <dbReference type="HAMAP-Rule" id="MF_00191"/>
    </source>
</evidence>
<evidence type="ECO:0000256" key="2">
    <source>
        <dbReference type="ARBA" id="ARBA00022723"/>
    </source>
</evidence>
<feature type="binding site" evidence="5">
    <location>
        <position position="234"/>
    </location>
    <ligand>
        <name>(2E)-4-hydroxy-3-methylbut-2-enyl diphosphate</name>
        <dbReference type="ChEBI" id="CHEBI:128753"/>
    </ligand>
</feature>
<keyword evidence="3 5" id="KW-0408">Iron</keyword>
<feature type="binding site" evidence="5">
    <location>
        <position position="276"/>
    </location>
    <ligand>
        <name>isopentenyl diphosphate</name>
        <dbReference type="ChEBI" id="CHEBI:128769"/>
    </ligand>
</feature>
<dbReference type="RefSeq" id="WP_323732776.1">
    <property type="nucleotide sequence ID" value="NZ_CP110820.1"/>
</dbReference>
<dbReference type="PANTHER" id="PTHR30426:SF0">
    <property type="entry name" value="4-HYDROXY-3-METHYLBUT-2-ENYL DIPHOSPHATE REDUCTASE"/>
    <property type="match status" value="1"/>
</dbReference>
<evidence type="ECO:0000256" key="4">
    <source>
        <dbReference type="ARBA" id="ARBA00023014"/>
    </source>
</evidence>
<feature type="binding site" evidence="5">
    <location>
        <position position="232"/>
    </location>
    <ligand>
        <name>isopentenyl diphosphate</name>
        <dbReference type="ChEBI" id="CHEBI:128769"/>
    </ligand>
</feature>
<feature type="active site" description="Proton donor" evidence="5">
    <location>
        <position position="136"/>
    </location>
</feature>
<dbReference type="PANTHER" id="PTHR30426">
    <property type="entry name" value="4-HYDROXY-3-METHYLBUT-2-ENYL DIPHOSPHATE REDUCTASE"/>
    <property type="match status" value="1"/>
</dbReference>
<keyword evidence="1 5" id="KW-0004">4Fe-4S</keyword>
<evidence type="ECO:0000256" key="3">
    <source>
        <dbReference type="ARBA" id="ARBA00023004"/>
    </source>
</evidence>
<organism evidence="6 7">
    <name type="scientific">Candidatus Bandiella euplotis</name>
    <dbReference type="NCBI Taxonomy" id="1664265"/>
    <lineage>
        <taxon>Bacteria</taxon>
        <taxon>Pseudomonadati</taxon>
        <taxon>Pseudomonadota</taxon>
        <taxon>Alphaproteobacteria</taxon>
        <taxon>Rickettsiales</taxon>
        <taxon>Candidatus Midichloriaceae</taxon>
        <taxon>Candidatus Bandiella</taxon>
    </lineage>
</organism>
<dbReference type="NCBIfam" id="NF002188">
    <property type="entry name" value="PRK01045.1-2"/>
    <property type="match status" value="1"/>
</dbReference>
<evidence type="ECO:0000313" key="6">
    <source>
        <dbReference type="EMBL" id="WPX97166.1"/>
    </source>
</evidence>
<feature type="binding site" evidence="5">
    <location>
        <position position="204"/>
    </location>
    <ligand>
        <name>[4Fe-4S] cluster</name>
        <dbReference type="ChEBI" id="CHEBI:49883"/>
    </ligand>
</feature>
<comment type="cofactor">
    <cofactor evidence="5">
        <name>[4Fe-4S] cluster</name>
        <dbReference type="ChEBI" id="CHEBI:49883"/>
    </cofactor>
    <text evidence="5">Binds 1 [4Fe-4S] cluster per subunit.</text>
</comment>
<dbReference type="Gene3D" id="3.40.1010.20">
    <property type="entry name" value="4-hydroxy-3-methylbut-2-enyl diphosphate reductase, catalytic domain"/>
    <property type="match status" value="2"/>
</dbReference>
<feature type="binding site" evidence="5">
    <location>
        <position position="84"/>
    </location>
    <ligand>
        <name>dimethylallyl diphosphate</name>
        <dbReference type="ChEBI" id="CHEBI:57623"/>
    </ligand>
</feature>
<keyword evidence="5" id="KW-0560">Oxidoreductase</keyword>
<comment type="pathway">
    <text evidence="5">Isoprenoid biosynthesis; isopentenyl diphosphate biosynthesis via DXP pathway; isopentenyl diphosphate from 1-deoxy-D-xylulose 5-phosphate: step 6/6.</text>
</comment>
<proteinExistence type="inferred from homology"/>
<feature type="binding site" evidence="5">
    <location>
        <position position="232"/>
    </location>
    <ligand>
        <name>(2E)-4-hydroxy-3-methylbut-2-enyl diphosphate</name>
        <dbReference type="ChEBI" id="CHEBI:128753"/>
    </ligand>
</feature>
<feature type="binding site" evidence="5">
    <location>
        <position position="233"/>
    </location>
    <ligand>
        <name>isopentenyl diphosphate</name>
        <dbReference type="ChEBI" id="CHEBI:128769"/>
    </ligand>
</feature>
<feature type="binding site" evidence="5">
    <location>
        <position position="134"/>
    </location>
    <ligand>
        <name>isopentenyl diphosphate</name>
        <dbReference type="ChEBI" id="CHEBI:128769"/>
    </ligand>
</feature>
<feature type="binding site" evidence="5">
    <location>
        <position position="22"/>
    </location>
    <ligand>
        <name>[4Fe-4S] cluster</name>
        <dbReference type="ChEBI" id="CHEBI:49883"/>
    </ligand>
</feature>
<feature type="binding site" evidence="5">
    <location>
        <position position="276"/>
    </location>
    <ligand>
        <name>dimethylallyl diphosphate</name>
        <dbReference type="ChEBI" id="CHEBI:57623"/>
    </ligand>
</feature>
<keyword evidence="7" id="KW-1185">Reference proteome</keyword>
<dbReference type="CDD" id="cd13944">
    <property type="entry name" value="lytB_ispH"/>
    <property type="match status" value="1"/>
</dbReference>
<dbReference type="NCBIfam" id="TIGR00216">
    <property type="entry name" value="ispH_lytB"/>
    <property type="match status" value="1"/>
</dbReference>
<feature type="binding site" evidence="5">
    <location>
        <position position="134"/>
    </location>
    <ligand>
        <name>dimethylallyl diphosphate</name>
        <dbReference type="ChEBI" id="CHEBI:57623"/>
    </ligand>
</feature>
<feature type="binding site" evidence="5">
    <location>
        <position position="51"/>
    </location>
    <ligand>
        <name>isopentenyl diphosphate</name>
        <dbReference type="ChEBI" id="CHEBI:128769"/>
    </ligand>
</feature>
<feature type="binding site" evidence="5">
    <location>
        <position position="84"/>
    </location>
    <ligand>
        <name>isopentenyl diphosphate</name>
        <dbReference type="ChEBI" id="CHEBI:128769"/>
    </ligand>
</feature>
<keyword evidence="2 5" id="KW-0479">Metal-binding</keyword>
<protein>
    <recommendedName>
        <fullName evidence="5">4-hydroxy-3-methylbut-2-enyl diphosphate reductase</fullName>
        <shortName evidence="5">HMBPP reductase</shortName>
        <ecNumber evidence="5">1.17.7.4</ecNumber>
    </recommendedName>
</protein>
<keyword evidence="5" id="KW-0414">Isoprene biosynthesis</keyword>
<evidence type="ECO:0000313" key="7">
    <source>
        <dbReference type="Proteomes" id="UP001327219"/>
    </source>
</evidence>
<feature type="binding site" evidence="5">
    <location>
        <position position="234"/>
    </location>
    <ligand>
        <name>isopentenyl diphosphate</name>
        <dbReference type="ChEBI" id="CHEBI:128769"/>
    </ligand>
</feature>
<dbReference type="EMBL" id="CP110820">
    <property type="protein sequence ID" value="WPX97166.1"/>
    <property type="molecule type" value="Genomic_DNA"/>
</dbReference>
<feature type="binding site" evidence="5">
    <location>
        <position position="233"/>
    </location>
    <ligand>
        <name>(2E)-4-hydroxy-3-methylbut-2-enyl diphosphate</name>
        <dbReference type="ChEBI" id="CHEBI:128753"/>
    </ligand>
</feature>
<feature type="binding site" evidence="5">
    <location>
        <position position="134"/>
    </location>
    <ligand>
        <name>(2E)-4-hydroxy-3-methylbut-2-enyl diphosphate</name>
        <dbReference type="ChEBI" id="CHEBI:128753"/>
    </ligand>
</feature>
<keyword evidence="4 5" id="KW-0411">Iron-sulfur</keyword>
<gene>
    <name evidence="5" type="primary">ispH</name>
    <name evidence="6" type="ORF">Bandiella_01310</name>
</gene>
<feature type="binding site" evidence="5">
    <location>
        <position position="276"/>
    </location>
    <ligand>
        <name>(2E)-4-hydroxy-3-methylbut-2-enyl diphosphate</name>
        <dbReference type="ChEBI" id="CHEBI:128753"/>
    </ligand>
</feature>
<reference evidence="6 7" key="1">
    <citation type="submission" date="2022-11" db="EMBL/GenBank/DDBJ databases">
        <title>Host association and intracellularity evolved multiple times independently in the Rickettsiales.</title>
        <authorList>
            <person name="Castelli M."/>
            <person name="Nardi T."/>
            <person name="Gammuto L."/>
            <person name="Bellinzona G."/>
            <person name="Sabaneyeva E."/>
            <person name="Potekhin A."/>
            <person name="Serra V."/>
            <person name="Petroni G."/>
            <person name="Sassera D."/>
        </authorList>
    </citation>
    <scope>NUCLEOTIDE SEQUENCE [LARGE SCALE GENOMIC DNA]</scope>
    <source>
        <strain evidence="6 7">NDG2</strain>
    </source>
</reference>
<comment type="pathway">
    <text evidence="5">Isoprenoid biosynthesis; dimethylallyl diphosphate biosynthesis; dimethylallyl diphosphate from (2E)-4-hydroxy-3-methylbutenyl diphosphate: step 1/1.</text>
</comment>
<feature type="binding site" evidence="5">
    <location>
        <position position="106"/>
    </location>
    <ligand>
        <name>[4Fe-4S] cluster</name>
        <dbReference type="ChEBI" id="CHEBI:49883"/>
    </ligand>
</feature>
<feature type="binding site" evidence="5">
    <location>
        <position position="84"/>
    </location>
    <ligand>
        <name>(2E)-4-hydroxy-3-methylbut-2-enyl diphosphate</name>
        <dbReference type="ChEBI" id="CHEBI:128753"/>
    </ligand>
</feature>